<sequence length="55" mass="6389">VNMVSHNVMFSLTVSPETIAAMSYDEFMEFWTAYGKIIRLLSKVRVKLNEEGEEF</sequence>
<gene>
    <name evidence="1" type="ORF">LCGC14_2681310</name>
</gene>
<organism evidence="1">
    <name type="scientific">marine sediment metagenome</name>
    <dbReference type="NCBI Taxonomy" id="412755"/>
    <lineage>
        <taxon>unclassified sequences</taxon>
        <taxon>metagenomes</taxon>
        <taxon>ecological metagenomes</taxon>
    </lineage>
</organism>
<accession>A0A0F8ZLB0</accession>
<proteinExistence type="predicted"/>
<comment type="caution">
    <text evidence="1">The sequence shown here is derived from an EMBL/GenBank/DDBJ whole genome shotgun (WGS) entry which is preliminary data.</text>
</comment>
<evidence type="ECO:0000313" key="1">
    <source>
        <dbReference type="EMBL" id="KKK94592.1"/>
    </source>
</evidence>
<protein>
    <submittedName>
        <fullName evidence="1">Uncharacterized protein</fullName>
    </submittedName>
</protein>
<name>A0A0F8ZLB0_9ZZZZ</name>
<dbReference type="AlphaFoldDB" id="A0A0F8ZLB0"/>
<reference evidence="1" key="1">
    <citation type="journal article" date="2015" name="Nature">
        <title>Complex archaea that bridge the gap between prokaryotes and eukaryotes.</title>
        <authorList>
            <person name="Spang A."/>
            <person name="Saw J.H."/>
            <person name="Jorgensen S.L."/>
            <person name="Zaremba-Niedzwiedzka K."/>
            <person name="Martijn J."/>
            <person name="Lind A.E."/>
            <person name="van Eijk R."/>
            <person name="Schleper C."/>
            <person name="Guy L."/>
            <person name="Ettema T.J."/>
        </authorList>
    </citation>
    <scope>NUCLEOTIDE SEQUENCE</scope>
</reference>
<dbReference type="EMBL" id="LAZR01047278">
    <property type="protein sequence ID" value="KKK94592.1"/>
    <property type="molecule type" value="Genomic_DNA"/>
</dbReference>
<feature type="non-terminal residue" evidence="1">
    <location>
        <position position="1"/>
    </location>
</feature>